<evidence type="ECO:0000256" key="1">
    <source>
        <dbReference type="ARBA" id="ARBA00005189"/>
    </source>
</evidence>
<feature type="domain" description="Methyltransferase" evidence="6">
    <location>
        <begin position="55"/>
        <end position="150"/>
    </location>
</feature>
<comment type="caution">
    <text evidence="7">The sequence shown here is derived from an EMBL/GenBank/DDBJ whole genome shotgun (WGS) entry which is preliminary data.</text>
</comment>
<evidence type="ECO:0000313" key="7">
    <source>
        <dbReference type="EMBL" id="GAA0606664.1"/>
    </source>
</evidence>
<organism evidence="7 8">
    <name type="scientific">Sporichthya brevicatena</name>
    <dbReference type="NCBI Taxonomy" id="171442"/>
    <lineage>
        <taxon>Bacteria</taxon>
        <taxon>Bacillati</taxon>
        <taxon>Actinomycetota</taxon>
        <taxon>Actinomycetes</taxon>
        <taxon>Sporichthyales</taxon>
        <taxon>Sporichthyaceae</taxon>
        <taxon>Sporichthya</taxon>
    </lineage>
</organism>
<dbReference type="InterPro" id="IPR041698">
    <property type="entry name" value="Methyltransf_25"/>
</dbReference>
<dbReference type="Gene3D" id="3.40.50.150">
    <property type="entry name" value="Vaccinia Virus protein VP39"/>
    <property type="match status" value="1"/>
</dbReference>
<dbReference type="GO" id="GO:0008168">
    <property type="term" value="F:methyltransferase activity"/>
    <property type="evidence" value="ECO:0007669"/>
    <property type="project" value="UniProtKB-KW"/>
</dbReference>
<dbReference type="EMBL" id="BAAAHE010000006">
    <property type="protein sequence ID" value="GAA0606664.1"/>
    <property type="molecule type" value="Genomic_DNA"/>
</dbReference>
<comment type="catalytic activity">
    <reaction evidence="5">
        <text>phosphoethanolamine + S-adenosyl-L-methionine = N-methylethanolamine phosphate + S-adenosyl-L-homocysteine + H(+)</text>
        <dbReference type="Rhea" id="RHEA:20365"/>
        <dbReference type="ChEBI" id="CHEBI:15378"/>
        <dbReference type="ChEBI" id="CHEBI:57781"/>
        <dbReference type="ChEBI" id="CHEBI:57856"/>
        <dbReference type="ChEBI" id="CHEBI:58190"/>
        <dbReference type="ChEBI" id="CHEBI:59789"/>
        <dbReference type="EC" id="2.1.1.103"/>
    </reaction>
    <physiologicalReaction direction="left-to-right" evidence="5">
        <dbReference type="Rhea" id="RHEA:20366"/>
    </physiologicalReaction>
</comment>
<dbReference type="Proteomes" id="UP001500957">
    <property type="component" value="Unassembled WGS sequence"/>
</dbReference>
<dbReference type="PANTHER" id="PTHR44307:SF2">
    <property type="entry name" value="PHOSPHOETHANOLAMINE METHYLTRANSFERASE ISOFORM X1"/>
    <property type="match status" value="1"/>
</dbReference>
<dbReference type="GO" id="GO:0032259">
    <property type="term" value="P:methylation"/>
    <property type="evidence" value="ECO:0007669"/>
    <property type="project" value="UniProtKB-KW"/>
</dbReference>
<evidence type="ECO:0000256" key="3">
    <source>
        <dbReference type="ARBA" id="ARBA00022679"/>
    </source>
</evidence>
<proteinExistence type="predicted"/>
<dbReference type="InterPro" id="IPR029063">
    <property type="entry name" value="SAM-dependent_MTases_sf"/>
</dbReference>
<comment type="pathway">
    <text evidence="4">Phospholipid metabolism.</text>
</comment>
<evidence type="ECO:0000256" key="2">
    <source>
        <dbReference type="ARBA" id="ARBA00022603"/>
    </source>
</evidence>
<dbReference type="RefSeq" id="WP_344601398.1">
    <property type="nucleotide sequence ID" value="NZ_BAAAHE010000006.1"/>
</dbReference>
<evidence type="ECO:0000313" key="8">
    <source>
        <dbReference type="Proteomes" id="UP001500957"/>
    </source>
</evidence>
<gene>
    <name evidence="7" type="ORF">GCM10009547_05780</name>
</gene>
<keyword evidence="2 7" id="KW-0489">Methyltransferase</keyword>
<keyword evidence="3" id="KW-0808">Transferase</keyword>
<protein>
    <submittedName>
        <fullName evidence="7">Methyltransferase domain-containing protein</fullName>
    </submittedName>
</protein>
<accession>A0ABN1G952</accession>
<reference evidence="7 8" key="1">
    <citation type="journal article" date="2019" name="Int. J. Syst. Evol. Microbiol.">
        <title>The Global Catalogue of Microorganisms (GCM) 10K type strain sequencing project: providing services to taxonomists for standard genome sequencing and annotation.</title>
        <authorList>
            <consortium name="The Broad Institute Genomics Platform"/>
            <consortium name="The Broad Institute Genome Sequencing Center for Infectious Disease"/>
            <person name="Wu L."/>
            <person name="Ma J."/>
        </authorList>
    </citation>
    <scope>NUCLEOTIDE SEQUENCE [LARGE SCALE GENOMIC DNA]</scope>
    <source>
        <strain evidence="7 8">JCM 10671</strain>
    </source>
</reference>
<evidence type="ECO:0000256" key="5">
    <source>
        <dbReference type="ARBA" id="ARBA00047622"/>
    </source>
</evidence>
<evidence type="ECO:0000259" key="6">
    <source>
        <dbReference type="Pfam" id="PF13649"/>
    </source>
</evidence>
<name>A0ABN1G952_9ACTN</name>
<comment type="pathway">
    <text evidence="1">Lipid metabolism.</text>
</comment>
<dbReference type="SUPFAM" id="SSF53335">
    <property type="entry name" value="S-adenosyl-L-methionine-dependent methyltransferases"/>
    <property type="match status" value="1"/>
</dbReference>
<dbReference type="Pfam" id="PF13649">
    <property type="entry name" value="Methyltransf_25"/>
    <property type="match status" value="1"/>
</dbReference>
<dbReference type="CDD" id="cd02440">
    <property type="entry name" value="AdoMet_MTases"/>
    <property type="match status" value="1"/>
</dbReference>
<evidence type="ECO:0000256" key="4">
    <source>
        <dbReference type="ARBA" id="ARBA00025707"/>
    </source>
</evidence>
<dbReference type="PANTHER" id="PTHR44307">
    <property type="entry name" value="PHOSPHOETHANOLAMINE METHYLTRANSFERASE"/>
    <property type="match status" value="1"/>
</dbReference>
<keyword evidence="8" id="KW-1185">Reference proteome</keyword>
<sequence length="284" mass="30720">MNTPRVDPANAESLRTWDGTDGEYWATNADAFDATLAAYMEPFFETADLRPAERVLDIGCGCGRTTIDAARRTSPGRAMGVDLSAAMLDVARHRAQAEQVANIEFVQADAQVYHFEPGGFDVVLSRFGVMFFADPPTAFANIARALRPGGRVLFAVWQSPAHNTWMQVIRDSLAMGRDLPAPPPDAPGPTSLADPDRVRHLLTGAGLHKVKLTGVRRPACFGTDLESAYEFVSGQPCVRFLLKDLDDAARAEGLAALRATIAEHLTGDGLLLDSAAWFVTAVRH</sequence>